<feature type="transmembrane region" description="Helical" evidence="2">
    <location>
        <begin position="354"/>
        <end position="371"/>
    </location>
</feature>
<dbReference type="EMBL" id="AP023368">
    <property type="protein sequence ID" value="BCK00003.1"/>
    <property type="molecule type" value="Genomic_DNA"/>
</dbReference>
<keyword evidence="2" id="KW-0812">Transmembrane</keyword>
<evidence type="ECO:0000313" key="4">
    <source>
        <dbReference type="EMBL" id="BCK00003.1"/>
    </source>
</evidence>
<comment type="similarity">
    <text evidence="1">Belongs to the NAD(P)-dependent epimerase/dehydratase family.</text>
</comment>
<organism evidence="4 5">
    <name type="scientific">Anaerocolumna chitinilytica</name>
    <dbReference type="NCBI Taxonomy" id="1727145"/>
    <lineage>
        <taxon>Bacteria</taxon>
        <taxon>Bacillati</taxon>
        <taxon>Bacillota</taxon>
        <taxon>Clostridia</taxon>
        <taxon>Lachnospirales</taxon>
        <taxon>Lachnospiraceae</taxon>
        <taxon>Anaerocolumna</taxon>
    </lineage>
</organism>
<evidence type="ECO:0000256" key="2">
    <source>
        <dbReference type="SAM" id="Phobius"/>
    </source>
</evidence>
<gene>
    <name evidence="4" type="ORF">bsdcttw_30430</name>
</gene>
<dbReference type="RefSeq" id="WP_185255716.1">
    <property type="nucleotide sequence ID" value="NZ_AP023368.1"/>
</dbReference>
<keyword evidence="2" id="KW-1133">Transmembrane helix</keyword>
<dbReference type="AlphaFoldDB" id="A0A7I8DNX4"/>
<feature type="transmembrane region" description="Helical" evidence="2">
    <location>
        <begin position="407"/>
        <end position="424"/>
    </location>
</feature>
<dbReference type="Proteomes" id="UP000515703">
    <property type="component" value="Chromosome"/>
</dbReference>
<dbReference type="Pfam" id="PF01370">
    <property type="entry name" value="Epimerase"/>
    <property type="match status" value="1"/>
</dbReference>
<evidence type="ECO:0000259" key="3">
    <source>
        <dbReference type="Pfam" id="PF01370"/>
    </source>
</evidence>
<dbReference type="SUPFAM" id="SSF51735">
    <property type="entry name" value="NAD(P)-binding Rossmann-fold domains"/>
    <property type="match status" value="1"/>
</dbReference>
<reference evidence="4 5" key="1">
    <citation type="submission" date="2020-08" db="EMBL/GenBank/DDBJ databases">
        <title>Draft genome sequencing of an Anaerocolumna strain isolated from anoxic soil subjected to BSD treatment.</title>
        <authorList>
            <person name="Uek A."/>
            <person name="Tonouchi A."/>
        </authorList>
    </citation>
    <scope>NUCLEOTIDE SEQUENCE [LARGE SCALE GENOMIC DNA]</scope>
    <source>
        <strain evidence="4 5">CTTW</strain>
    </source>
</reference>
<dbReference type="InterPro" id="IPR036291">
    <property type="entry name" value="NAD(P)-bd_dom_sf"/>
</dbReference>
<dbReference type="Gene3D" id="3.40.50.720">
    <property type="entry name" value="NAD(P)-binding Rossmann-like Domain"/>
    <property type="match status" value="1"/>
</dbReference>
<protein>
    <recommendedName>
        <fullName evidence="3">NAD-dependent epimerase/dehydratase domain-containing protein</fullName>
    </recommendedName>
</protein>
<sequence>MGSILIVGSYGTFTNEIIHKFYKEKWDIYTLNSNKKSKKPAHVFEQYIFHYDSDSVRSLISSSRPDAILFTGAYDPLYKWDDKSMFEESSKYITGLNNLLMCAGMFGVRHFIYVSSEAVYEDEYIIDINEDVPASPNSMKGMTISQGENLSLHFNQVTQMEVTVLRVAGMYGIPADREACTDILSGICLKALITGRLQVNAKKILSALYVKDAVEAIALLIKAPERKQHLYHISSMEEITGDAVARLIQEKYSRQIDIVDQTVGLKHRTILSNERFCKEFPFEIRNSYKDVVPKIISYMNNHKNLFLHKDERYRGDGLRERIFRLLRKSFPFIECLVFFIPFFILNNSMVSNPYFSGINFYLLYVLLFAVIHGRQQAILASLLSVVGYCFRQTYTTSGFSILIDINTYIWIAQIFVVALTVGHLKDRFIEMKLDKNEEIDFLTERLEDITVINSSNMKIKNYFADKIISSSESIGRIYEITSKLDKAATGEVMFASLDTLSDIMNTKDVSIYIVSNAEYCRLASASSEKARSLGKSIPMKNYKMIFEVLAGKQVYINRSLDSALPMMASALFDNNDKMRILILLWGIPYEQMTLYQANLLTIVGALIYSVIVRDADYLDALANRRFIPETAILQEAAFRGMLDIYKHASEKGYAEQSVIYIQRDYRSIKEMSDTIKPLLRESDYIGIMPDGNLAVLLTNTNESESVYVRKRLEEKNITTYPEKEY</sequence>
<accession>A0A7I8DNX4</accession>
<keyword evidence="5" id="KW-1185">Reference proteome</keyword>
<dbReference type="KEGG" id="acht:bsdcttw_30430"/>
<dbReference type="PANTHER" id="PTHR43000">
    <property type="entry name" value="DTDP-D-GLUCOSE 4,6-DEHYDRATASE-RELATED"/>
    <property type="match status" value="1"/>
</dbReference>
<reference evidence="4 5" key="2">
    <citation type="submission" date="2020-08" db="EMBL/GenBank/DDBJ databases">
        <authorList>
            <person name="Ueki A."/>
            <person name="Tonouchi A."/>
        </authorList>
    </citation>
    <scope>NUCLEOTIDE SEQUENCE [LARGE SCALE GENOMIC DNA]</scope>
    <source>
        <strain evidence="4 5">CTTW</strain>
    </source>
</reference>
<name>A0A7I8DNX4_9FIRM</name>
<proteinExistence type="inferred from homology"/>
<feature type="domain" description="NAD-dependent epimerase/dehydratase" evidence="3">
    <location>
        <begin position="4"/>
        <end position="229"/>
    </location>
</feature>
<evidence type="ECO:0000256" key="1">
    <source>
        <dbReference type="ARBA" id="ARBA00007637"/>
    </source>
</evidence>
<keyword evidence="2" id="KW-0472">Membrane</keyword>
<dbReference type="InterPro" id="IPR001509">
    <property type="entry name" value="Epimerase_deHydtase"/>
</dbReference>
<evidence type="ECO:0000313" key="5">
    <source>
        <dbReference type="Proteomes" id="UP000515703"/>
    </source>
</evidence>